<sequence length="887" mass="99532">MKILREYTLDYVRRNKKSSLAIMIAILIATTLLSALSGFVYSIYMNNIRLTILETGDWHAELFDATPGDKLKYVTGHPNVENVMIKGTWEAAKIDDPRRPYLVMRGLTAAYWTNMPEAAMIMEGRVPQGEHELALSKQYFEHHPELKIGDSVTLPVGNRSFGGAGMDPRDPWKDGELFEPLEERNYTVVAKLDVTTNSMTPAYVAYGFMSEENISPTDELTVYMSFKNPRTAYEDIDRIAQSVGFKPDEYGKYLIRTNDDLLSKYLIYPPEQKEHFRISQFVLPLMLISFALLVTGVFVFNIHNAFAMSANARIIQLGMLKSIGASPRQIRHSVVFEAVVLALIPIPMGLFIGWLLDCGLFAYINSLDMRAEAEEIAFVFGLPAILPSIVLAVLTVWLSAIIPARRIARLLPIEAIRQEEGANMMKTKKRSLAGRIFGIGGELAQTALYARKRSYRTATVSLTLSFALLSVFMNFIGISEAWREVSNNGSWTDDGHYLELNIQDGNLTTEPFENEVRSMDGVESVMFLSSVRAGLWVDEETISQELQASGGLKKVVRSGRYDVYEQNGKYRIRTILTALDDSSFAEYCAEVGADPAFFHKTGIPRAIVVNKVRDDLHSNRRNPVEIPFLALNPGNRLQLEEKIYPEDTSKYTFEAEVGFLTNQAPDAHVTTSGYQLTVIMPRSAYLSIIENYRESGSLRAKNVYIPITPQSEELIRSVADKLRNVTEKWYGSGDYAIWNSLESEQENQNATKLMKTIIICISVFLAVIGISNVFSTVSGNLRQRQKEFAMLRSVGISPREIRRMLTLEGVFLGIMPILFSIPLNLIAVVVFLKLNLLYFHEFVPYMPIGQIAAFGAAVLLSVVLAYAICGRKLRKDPIVDVLKSSAV</sequence>
<evidence type="ECO:0000256" key="2">
    <source>
        <dbReference type="ARBA" id="ARBA00022475"/>
    </source>
</evidence>
<name>A0ABU7VT92_9BACL</name>
<keyword evidence="3 7" id="KW-0812">Transmembrane</keyword>
<evidence type="ECO:0000313" key="10">
    <source>
        <dbReference type="Proteomes" id="UP001306950"/>
    </source>
</evidence>
<evidence type="ECO:0000259" key="8">
    <source>
        <dbReference type="Pfam" id="PF02687"/>
    </source>
</evidence>
<evidence type="ECO:0000256" key="4">
    <source>
        <dbReference type="ARBA" id="ARBA00022989"/>
    </source>
</evidence>
<keyword evidence="5 7" id="KW-0472">Membrane</keyword>
<feature type="domain" description="ABC3 transporter permease C-terminal" evidence="8">
    <location>
        <begin position="760"/>
        <end position="877"/>
    </location>
</feature>
<keyword evidence="4 7" id="KW-1133">Transmembrane helix</keyword>
<feature type="transmembrane region" description="Helical" evidence="7">
    <location>
        <begin position="281"/>
        <end position="303"/>
    </location>
</feature>
<evidence type="ECO:0000256" key="5">
    <source>
        <dbReference type="ARBA" id="ARBA00023136"/>
    </source>
</evidence>
<reference evidence="9 10" key="1">
    <citation type="submission" date="2024-02" db="EMBL/GenBank/DDBJ databases">
        <title>A nitrogen-fixing paenibacillus bacterium.</title>
        <authorList>
            <person name="Zhang W.L."/>
            <person name="Chen S.F."/>
        </authorList>
    </citation>
    <scope>NUCLEOTIDE SEQUENCE [LARGE SCALE GENOMIC DNA]</scope>
    <source>
        <strain evidence="9 10">M1</strain>
    </source>
</reference>
<evidence type="ECO:0000256" key="3">
    <source>
        <dbReference type="ARBA" id="ARBA00022692"/>
    </source>
</evidence>
<evidence type="ECO:0000313" key="9">
    <source>
        <dbReference type="EMBL" id="MEF2966982.1"/>
    </source>
</evidence>
<keyword evidence="2" id="KW-1003">Cell membrane</keyword>
<dbReference type="PANTHER" id="PTHR30572:SF4">
    <property type="entry name" value="ABC TRANSPORTER PERMEASE YTRF"/>
    <property type="match status" value="1"/>
</dbReference>
<dbReference type="InterPro" id="IPR050250">
    <property type="entry name" value="Macrolide_Exporter_MacB"/>
</dbReference>
<dbReference type="InterPro" id="IPR003838">
    <property type="entry name" value="ABC3_permease_C"/>
</dbReference>
<dbReference type="Pfam" id="PF02687">
    <property type="entry name" value="FtsX"/>
    <property type="match status" value="2"/>
</dbReference>
<dbReference type="PANTHER" id="PTHR30572">
    <property type="entry name" value="MEMBRANE COMPONENT OF TRANSPORTER-RELATED"/>
    <property type="match status" value="1"/>
</dbReference>
<feature type="transmembrane region" description="Helical" evidence="7">
    <location>
        <begin position="376"/>
        <end position="402"/>
    </location>
</feature>
<proteinExistence type="inferred from homology"/>
<dbReference type="EMBL" id="JAZHPZ010000006">
    <property type="protein sequence ID" value="MEF2966982.1"/>
    <property type="molecule type" value="Genomic_DNA"/>
</dbReference>
<gene>
    <name evidence="9" type="ORF">V3851_14165</name>
</gene>
<feature type="transmembrane region" description="Helical" evidence="7">
    <location>
        <begin position="809"/>
        <end position="831"/>
    </location>
</feature>
<accession>A0ABU7VT92</accession>
<feature type="transmembrane region" description="Helical" evidence="7">
    <location>
        <begin position="334"/>
        <end position="356"/>
    </location>
</feature>
<dbReference type="RefSeq" id="WP_331847203.1">
    <property type="nucleotide sequence ID" value="NZ_JAZHPZ010000006.1"/>
</dbReference>
<feature type="transmembrane region" description="Helical" evidence="7">
    <location>
        <begin position="851"/>
        <end position="869"/>
    </location>
</feature>
<evidence type="ECO:0000256" key="6">
    <source>
        <dbReference type="ARBA" id="ARBA00038076"/>
    </source>
</evidence>
<feature type="transmembrane region" description="Helical" evidence="7">
    <location>
        <begin position="753"/>
        <end position="774"/>
    </location>
</feature>
<comment type="caution">
    <text evidence="9">The sequence shown here is derived from an EMBL/GenBank/DDBJ whole genome shotgun (WGS) entry which is preliminary data.</text>
</comment>
<evidence type="ECO:0000256" key="1">
    <source>
        <dbReference type="ARBA" id="ARBA00004651"/>
    </source>
</evidence>
<comment type="similarity">
    <text evidence="6">Belongs to the ABC-4 integral membrane protein family.</text>
</comment>
<protein>
    <submittedName>
        <fullName evidence="9">ABC transporter permease</fullName>
    </submittedName>
</protein>
<keyword evidence="10" id="KW-1185">Reference proteome</keyword>
<feature type="domain" description="ABC3 transporter permease C-terminal" evidence="8">
    <location>
        <begin position="288"/>
        <end position="410"/>
    </location>
</feature>
<evidence type="ECO:0000256" key="7">
    <source>
        <dbReference type="SAM" id="Phobius"/>
    </source>
</evidence>
<organism evidence="9 10">
    <name type="scientific">Paenibacillus haidiansis</name>
    <dbReference type="NCBI Taxonomy" id="1574488"/>
    <lineage>
        <taxon>Bacteria</taxon>
        <taxon>Bacillati</taxon>
        <taxon>Bacillota</taxon>
        <taxon>Bacilli</taxon>
        <taxon>Bacillales</taxon>
        <taxon>Paenibacillaceae</taxon>
        <taxon>Paenibacillus</taxon>
    </lineage>
</organism>
<feature type="transmembrane region" description="Helical" evidence="7">
    <location>
        <begin position="20"/>
        <end position="44"/>
    </location>
</feature>
<dbReference type="Proteomes" id="UP001306950">
    <property type="component" value="Unassembled WGS sequence"/>
</dbReference>
<feature type="transmembrane region" description="Helical" evidence="7">
    <location>
        <begin position="458"/>
        <end position="478"/>
    </location>
</feature>
<comment type="subcellular location">
    <subcellularLocation>
        <location evidence="1">Cell membrane</location>
        <topology evidence="1">Multi-pass membrane protein</topology>
    </subcellularLocation>
</comment>